<reference evidence="2" key="1">
    <citation type="journal article" date="2019" name="bioRxiv">
        <title>The Genome of the Zebra Mussel, Dreissena polymorpha: A Resource for Invasive Species Research.</title>
        <authorList>
            <person name="McCartney M.A."/>
            <person name="Auch B."/>
            <person name="Kono T."/>
            <person name="Mallez S."/>
            <person name="Zhang Y."/>
            <person name="Obille A."/>
            <person name="Becker A."/>
            <person name="Abrahante J.E."/>
            <person name="Garbe J."/>
            <person name="Badalamenti J.P."/>
            <person name="Herman A."/>
            <person name="Mangelson H."/>
            <person name="Liachko I."/>
            <person name="Sullivan S."/>
            <person name="Sone E.D."/>
            <person name="Koren S."/>
            <person name="Silverstein K.A.T."/>
            <person name="Beckman K.B."/>
            <person name="Gohl D.M."/>
        </authorList>
    </citation>
    <scope>NUCLEOTIDE SEQUENCE</scope>
    <source>
        <strain evidence="2">Duluth1</strain>
        <tissue evidence="2">Whole animal</tissue>
    </source>
</reference>
<name>A0A9D4LM02_DREPO</name>
<keyword evidence="1" id="KW-0472">Membrane</keyword>
<evidence type="ECO:0000256" key="1">
    <source>
        <dbReference type="SAM" id="Phobius"/>
    </source>
</evidence>
<gene>
    <name evidence="2" type="ORF">DPMN_022882</name>
</gene>
<evidence type="ECO:0000313" key="3">
    <source>
        <dbReference type="Proteomes" id="UP000828390"/>
    </source>
</evidence>
<dbReference type="AlphaFoldDB" id="A0A9D4LM02"/>
<sequence>MRLLCGLVVFIIHVPNETHENVLLGKWNETSIECSSKSELTFTFISKTSNRSRNIAECDVMSKTCFMLDKALRHTYTIYYTGRGGILQIINPEETHGTYLCFETYRPEMFASTTIMSPLSFAGDNSGNDAMVTVTGKSIECSSNSELTFKFFNSKLKVTRTLAECDEMSKSCLMFGKDISSKYKLSYTGRGGILQITVLDDETTGTYICCETYDPSNSVRTDIMADYKNEFYNTIDVVREVLQNETDRSSGKSSTNNETIYSIAIPVCVVVVIILIGLIIYVPIHKRSQSQANQRVEFNRKGKENEPFLVESSMDIRHSREREVFATTTQETYELESTTVEISTFADKVIEGVNITSMSKEDEIKRGIELKQGDGDDQC</sequence>
<accession>A0A9D4LM02</accession>
<feature type="transmembrane region" description="Helical" evidence="1">
    <location>
        <begin position="260"/>
        <end position="284"/>
    </location>
</feature>
<dbReference type="Proteomes" id="UP000828390">
    <property type="component" value="Unassembled WGS sequence"/>
</dbReference>
<reference evidence="2" key="2">
    <citation type="submission" date="2020-11" db="EMBL/GenBank/DDBJ databases">
        <authorList>
            <person name="McCartney M.A."/>
            <person name="Auch B."/>
            <person name="Kono T."/>
            <person name="Mallez S."/>
            <person name="Becker A."/>
            <person name="Gohl D.M."/>
            <person name="Silverstein K.A.T."/>
            <person name="Koren S."/>
            <person name="Bechman K.B."/>
            <person name="Herman A."/>
            <person name="Abrahante J.E."/>
            <person name="Garbe J."/>
        </authorList>
    </citation>
    <scope>NUCLEOTIDE SEQUENCE</scope>
    <source>
        <strain evidence="2">Duluth1</strain>
        <tissue evidence="2">Whole animal</tissue>
    </source>
</reference>
<protein>
    <submittedName>
        <fullName evidence="2">Uncharacterized protein</fullName>
    </submittedName>
</protein>
<proteinExistence type="predicted"/>
<organism evidence="2 3">
    <name type="scientific">Dreissena polymorpha</name>
    <name type="common">Zebra mussel</name>
    <name type="synonym">Mytilus polymorpha</name>
    <dbReference type="NCBI Taxonomy" id="45954"/>
    <lineage>
        <taxon>Eukaryota</taxon>
        <taxon>Metazoa</taxon>
        <taxon>Spiralia</taxon>
        <taxon>Lophotrochozoa</taxon>
        <taxon>Mollusca</taxon>
        <taxon>Bivalvia</taxon>
        <taxon>Autobranchia</taxon>
        <taxon>Heteroconchia</taxon>
        <taxon>Euheterodonta</taxon>
        <taxon>Imparidentia</taxon>
        <taxon>Neoheterodontei</taxon>
        <taxon>Myida</taxon>
        <taxon>Dreissenoidea</taxon>
        <taxon>Dreissenidae</taxon>
        <taxon>Dreissena</taxon>
    </lineage>
</organism>
<keyword evidence="3" id="KW-1185">Reference proteome</keyword>
<keyword evidence="1" id="KW-1133">Transmembrane helix</keyword>
<evidence type="ECO:0000313" key="2">
    <source>
        <dbReference type="EMBL" id="KAH3859992.1"/>
    </source>
</evidence>
<comment type="caution">
    <text evidence="2">The sequence shown here is derived from an EMBL/GenBank/DDBJ whole genome shotgun (WGS) entry which is preliminary data.</text>
</comment>
<dbReference type="EMBL" id="JAIWYP010000002">
    <property type="protein sequence ID" value="KAH3859992.1"/>
    <property type="molecule type" value="Genomic_DNA"/>
</dbReference>
<keyword evidence="1" id="KW-0812">Transmembrane</keyword>